<feature type="transmembrane region" description="Helical" evidence="1">
    <location>
        <begin position="88"/>
        <end position="108"/>
    </location>
</feature>
<name>A0A0R3N6P4_9BRAD</name>
<dbReference type="EMBL" id="LLYB01000030">
    <property type="protein sequence ID" value="KRR28151.1"/>
    <property type="molecule type" value="Genomic_DNA"/>
</dbReference>
<sequence length="146" mass="16626">MRKAEAKQIFEGRNGDNLYDAYGPSKLGNKIVWEGFVKDADKEWQARYILVNPDKSYEIYEDFQAFMLEVGDLYDGLESKRLRERMMVVMPAVALLVAIGICAYLVVFKENYSAWAAAFMFFSIIASACVLYFGTYKQPRLPGAST</sequence>
<gene>
    <name evidence="2" type="ORF">CQ14_38430</name>
</gene>
<keyword evidence="1" id="KW-0472">Membrane</keyword>
<dbReference type="Proteomes" id="UP000051660">
    <property type="component" value="Unassembled WGS sequence"/>
</dbReference>
<feature type="transmembrane region" description="Helical" evidence="1">
    <location>
        <begin position="114"/>
        <end position="133"/>
    </location>
</feature>
<evidence type="ECO:0000256" key="1">
    <source>
        <dbReference type="SAM" id="Phobius"/>
    </source>
</evidence>
<proteinExistence type="predicted"/>
<keyword evidence="1" id="KW-1133">Transmembrane helix</keyword>
<reference evidence="2 3" key="1">
    <citation type="submission" date="2014-03" db="EMBL/GenBank/DDBJ databases">
        <title>Bradyrhizobium valentinum sp. nov., isolated from effective nodules of Lupinus mariae-josephae, a lupine endemic of basic-lime soils in Eastern Spain.</title>
        <authorList>
            <person name="Duran D."/>
            <person name="Rey L."/>
            <person name="Navarro A."/>
            <person name="Busquets A."/>
            <person name="Imperial J."/>
            <person name="Ruiz-Argueso T."/>
        </authorList>
    </citation>
    <scope>NUCLEOTIDE SEQUENCE [LARGE SCALE GENOMIC DNA]</scope>
    <source>
        <strain evidence="2 3">CCBAU 23086</strain>
    </source>
</reference>
<protein>
    <submittedName>
        <fullName evidence="2">Uncharacterized protein</fullName>
    </submittedName>
</protein>
<comment type="caution">
    <text evidence="2">The sequence shown here is derived from an EMBL/GenBank/DDBJ whole genome shotgun (WGS) entry which is preliminary data.</text>
</comment>
<evidence type="ECO:0000313" key="2">
    <source>
        <dbReference type="EMBL" id="KRR28151.1"/>
    </source>
</evidence>
<dbReference type="RefSeq" id="WP_057856048.1">
    <property type="nucleotide sequence ID" value="NZ_LLYB01000030.1"/>
</dbReference>
<accession>A0A0R3N6P4</accession>
<evidence type="ECO:0000313" key="3">
    <source>
        <dbReference type="Proteomes" id="UP000051660"/>
    </source>
</evidence>
<dbReference type="AlphaFoldDB" id="A0A0R3N6P4"/>
<keyword evidence="1" id="KW-0812">Transmembrane</keyword>
<organism evidence="2 3">
    <name type="scientific">Bradyrhizobium lablabi</name>
    <dbReference type="NCBI Taxonomy" id="722472"/>
    <lineage>
        <taxon>Bacteria</taxon>
        <taxon>Pseudomonadati</taxon>
        <taxon>Pseudomonadota</taxon>
        <taxon>Alphaproteobacteria</taxon>
        <taxon>Hyphomicrobiales</taxon>
        <taxon>Nitrobacteraceae</taxon>
        <taxon>Bradyrhizobium</taxon>
    </lineage>
</organism>